<dbReference type="GO" id="GO:0009507">
    <property type="term" value="C:chloroplast"/>
    <property type="evidence" value="ECO:0007669"/>
    <property type="project" value="TreeGrafter"/>
</dbReference>
<dbReference type="GO" id="GO:0009509">
    <property type="term" value="C:chromoplast"/>
    <property type="evidence" value="ECO:0007669"/>
    <property type="project" value="TreeGrafter"/>
</dbReference>
<dbReference type="PANTHER" id="PTHR37219:SF1">
    <property type="entry name" value="PROTEIN PALE CRESS, CHLOROPLASTIC"/>
    <property type="match status" value="1"/>
</dbReference>
<dbReference type="GO" id="GO:0009501">
    <property type="term" value="C:amyloplast"/>
    <property type="evidence" value="ECO:0007669"/>
    <property type="project" value="TreeGrafter"/>
</dbReference>
<dbReference type="InterPro" id="IPR034563">
    <property type="entry name" value="PALE_CRESS"/>
</dbReference>
<name>A0A1D1YYE0_9ARAE</name>
<feature type="non-terminal residue" evidence="3">
    <location>
        <position position="1"/>
    </location>
</feature>
<accession>A0A1D1YYE0</accession>
<dbReference type="GO" id="GO:0009513">
    <property type="term" value="C:etioplast"/>
    <property type="evidence" value="ECO:0007669"/>
    <property type="project" value="TreeGrafter"/>
</dbReference>
<dbReference type="EMBL" id="GDJX01008276">
    <property type="protein sequence ID" value="JAT59660.1"/>
    <property type="molecule type" value="Transcribed_RNA"/>
</dbReference>
<evidence type="ECO:0000313" key="3">
    <source>
        <dbReference type="EMBL" id="JAT59660.1"/>
    </source>
</evidence>
<feature type="chain" id="PRO_5008900577" description="Protein PALE CRESS, chloroplastic" evidence="2">
    <location>
        <begin position="21"/>
        <end position="335"/>
    </location>
</feature>
<dbReference type="PANTHER" id="PTHR37219">
    <property type="entry name" value="PROTEIN PALE CRESS, CHLOROPLASTIC"/>
    <property type="match status" value="1"/>
</dbReference>
<feature type="compositionally biased region" description="Pro residues" evidence="1">
    <location>
        <begin position="31"/>
        <end position="41"/>
    </location>
</feature>
<gene>
    <name evidence="3" type="ORF">g.50788</name>
</gene>
<dbReference type="AlphaFoldDB" id="A0A1D1YYE0"/>
<sequence length="335" mass="38668">VLALLAAAAAISSYGMWAQAQVRPLIPKPLPLSPSPPPPSLPLGRRLPLHRKPPLSKGCHPLRAVSGKSKVEDASEEAGLPKEFYDEEWQARQREKTKEWHAYREQEEEKEEKRIDEYREVGMRLKGYPEEDVRKAKKLVSSFIRSAEEVEEKIEAAAEKGELNELVLMVIWNRLDLARKDDERDAIRSLDLLYRRVETEILKREATPSMRLLNDLLNLHDGFDDEEWLKKCRKCMIDTFPQEDPFTILVPTGFDVDTHQGRIELPPDSDDILLRADFIREIDALLQEVRSEQNNDLPTEGRDPESVASMLKQHERQRTIRQVEALLDLAVTLKW</sequence>
<reference evidence="3" key="1">
    <citation type="submission" date="2015-07" db="EMBL/GenBank/DDBJ databases">
        <title>Transcriptome Assembly of Anthurium amnicola.</title>
        <authorList>
            <person name="Suzuki J."/>
        </authorList>
    </citation>
    <scope>NUCLEOTIDE SEQUENCE</scope>
</reference>
<evidence type="ECO:0000256" key="1">
    <source>
        <dbReference type="SAM" id="MobiDB-lite"/>
    </source>
</evidence>
<protein>
    <recommendedName>
        <fullName evidence="4">Protein PALE CRESS, chloroplastic</fullName>
    </recommendedName>
</protein>
<feature type="region of interest" description="Disordered" evidence="1">
    <location>
        <begin position="31"/>
        <end position="77"/>
    </location>
</feature>
<keyword evidence="2" id="KW-0732">Signal</keyword>
<dbReference type="GO" id="GO:0009658">
    <property type="term" value="P:chloroplast organization"/>
    <property type="evidence" value="ECO:0007669"/>
    <property type="project" value="InterPro"/>
</dbReference>
<dbReference type="GO" id="GO:0071482">
    <property type="term" value="P:cellular response to light stimulus"/>
    <property type="evidence" value="ECO:0007669"/>
    <property type="project" value="TreeGrafter"/>
</dbReference>
<dbReference type="GO" id="GO:0009537">
    <property type="term" value="C:proplastid"/>
    <property type="evidence" value="ECO:0007669"/>
    <property type="project" value="TreeGrafter"/>
</dbReference>
<evidence type="ECO:0008006" key="4">
    <source>
        <dbReference type="Google" id="ProtNLM"/>
    </source>
</evidence>
<feature type="signal peptide" evidence="2">
    <location>
        <begin position="1"/>
        <end position="20"/>
    </location>
</feature>
<organism evidence="3">
    <name type="scientific">Anthurium amnicola</name>
    <dbReference type="NCBI Taxonomy" id="1678845"/>
    <lineage>
        <taxon>Eukaryota</taxon>
        <taxon>Viridiplantae</taxon>
        <taxon>Streptophyta</taxon>
        <taxon>Embryophyta</taxon>
        <taxon>Tracheophyta</taxon>
        <taxon>Spermatophyta</taxon>
        <taxon>Magnoliopsida</taxon>
        <taxon>Liliopsida</taxon>
        <taxon>Araceae</taxon>
        <taxon>Pothoideae</taxon>
        <taxon>Potheae</taxon>
        <taxon>Anthurium</taxon>
    </lineage>
</organism>
<proteinExistence type="predicted"/>
<dbReference type="GO" id="GO:0010239">
    <property type="term" value="P:chloroplast mRNA processing"/>
    <property type="evidence" value="ECO:0007669"/>
    <property type="project" value="InterPro"/>
</dbReference>
<dbReference type="GO" id="GO:0009965">
    <property type="term" value="P:leaf morphogenesis"/>
    <property type="evidence" value="ECO:0007669"/>
    <property type="project" value="TreeGrafter"/>
</dbReference>
<evidence type="ECO:0000256" key="2">
    <source>
        <dbReference type="SAM" id="SignalP"/>
    </source>
</evidence>